<protein>
    <submittedName>
        <fullName evidence="1">Uncharacterized protein</fullName>
    </submittedName>
</protein>
<gene>
    <name evidence="1" type="ORF">PsYK624_083320</name>
</gene>
<dbReference type="AlphaFoldDB" id="A0A9P3GEB5"/>
<reference evidence="1 2" key="1">
    <citation type="submission" date="2021-08" db="EMBL/GenBank/DDBJ databases">
        <title>Draft Genome Sequence of Phanerochaete sordida strain YK-624.</title>
        <authorList>
            <person name="Mori T."/>
            <person name="Dohra H."/>
            <person name="Suzuki T."/>
            <person name="Kawagishi H."/>
            <person name="Hirai H."/>
        </authorList>
    </citation>
    <scope>NUCLEOTIDE SEQUENCE [LARGE SCALE GENOMIC DNA]</scope>
    <source>
        <strain evidence="1 2">YK-624</strain>
    </source>
</reference>
<keyword evidence="2" id="KW-1185">Reference proteome</keyword>
<name>A0A9P3GEB5_9APHY</name>
<comment type="caution">
    <text evidence="1">The sequence shown here is derived from an EMBL/GenBank/DDBJ whole genome shotgun (WGS) entry which is preliminary data.</text>
</comment>
<dbReference type="EMBL" id="BPQB01000025">
    <property type="protein sequence ID" value="GJE92179.1"/>
    <property type="molecule type" value="Genomic_DNA"/>
</dbReference>
<proteinExistence type="predicted"/>
<sequence>MQPKEYSTLIQIPIDHIEVHHQLEYIREARNLAYGDVHAVPVNAKKESAGWKCATCGTTSQQAWSASNVKRHEEGYGHLERVAARFAVHPDRLGRKIFCALCERWIVDKRHPLRAEDHHWRVHGGRAQPSDEVKRKVLKAWWARNGKQESQRLPLPPPSPPLMPWEMMVPPPGYKDLDTQIREDFWDQQMAEDVERSAYDRLPFNYLNTPAIDVDNESVDTSAAEFF</sequence>
<evidence type="ECO:0000313" key="2">
    <source>
        <dbReference type="Proteomes" id="UP000703269"/>
    </source>
</evidence>
<organism evidence="1 2">
    <name type="scientific">Phanerochaete sordida</name>
    <dbReference type="NCBI Taxonomy" id="48140"/>
    <lineage>
        <taxon>Eukaryota</taxon>
        <taxon>Fungi</taxon>
        <taxon>Dikarya</taxon>
        <taxon>Basidiomycota</taxon>
        <taxon>Agaricomycotina</taxon>
        <taxon>Agaricomycetes</taxon>
        <taxon>Polyporales</taxon>
        <taxon>Phanerochaetaceae</taxon>
        <taxon>Phanerochaete</taxon>
    </lineage>
</organism>
<dbReference type="Proteomes" id="UP000703269">
    <property type="component" value="Unassembled WGS sequence"/>
</dbReference>
<accession>A0A9P3GEB5</accession>
<evidence type="ECO:0000313" key="1">
    <source>
        <dbReference type="EMBL" id="GJE92179.1"/>
    </source>
</evidence>